<dbReference type="Gene3D" id="1.10.10.10">
    <property type="entry name" value="Winged helix-like DNA-binding domain superfamily/Winged helix DNA-binding domain"/>
    <property type="match status" value="2"/>
</dbReference>
<gene>
    <name evidence="2" type="ORF">LX16_1195</name>
</gene>
<protein>
    <submittedName>
        <fullName evidence="2">Sugar-specific transcriptional regulator TrmB</fullName>
    </submittedName>
</protein>
<evidence type="ECO:0000313" key="2">
    <source>
        <dbReference type="EMBL" id="TWJ15485.1"/>
    </source>
</evidence>
<dbReference type="InterPro" id="IPR016032">
    <property type="entry name" value="Sig_transdc_resp-reg_C-effctor"/>
</dbReference>
<evidence type="ECO:0000259" key="1">
    <source>
        <dbReference type="SMART" id="SM00421"/>
    </source>
</evidence>
<dbReference type="AlphaFoldDB" id="A0A562VC73"/>
<dbReference type="InterPro" id="IPR000792">
    <property type="entry name" value="Tscrpt_reg_LuxR_C"/>
</dbReference>
<accession>A0A562VC73</accession>
<dbReference type="RefSeq" id="WP_147134255.1">
    <property type="nucleotide sequence ID" value="NZ_BAABIJ010000001.1"/>
</dbReference>
<dbReference type="SUPFAM" id="SSF46894">
    <property type="entry name" value="C-terminal effector domain of the bipartite response regulators"/>
    <property type="match status" value="1"/>
</dbReference>
<dbReference type="Proteomes" id="UP000321617">
    <property type="component" value="Unassembled WGS sequence"/>
</dbReference>
<organism evidence="2 3">
    <name type="scientific">Stackebrandtia albiflava</name>
    <dbReference type="NCBI Taxonomy" id="406432"/>
    <lineage>
        <taxon>Bacteria</taxon>
        <taxon>Bacillati</taxon>
        <taxon>Actinomycetota</taxon>
        <taxon>Actinomycetes</taxon>
        <taxon>Glycomycetales</taxon>
        <taxon>Glycomycetaceae</taxon>
        <taxon>Stackebrandtia</taxon>
    </lineage>
</organism>
<feature type="domain" description="HTH luxR-type" evidence="1">
    <location>
        <begin position="253"/>
        <end position="310"/>
    </location>
</feature>
<proteinExistence type="predicted"/>
<dbReference type="GO" id="GO:0006355">
    <property type="term" value="P:regulation of DNA-templated transcription"/>
    <property type="evidence" value="ECO:0007669"/>
    <property type="project" value="InterPro"/>
</dbReference>
<comment type="caution">
    <text evidence="2">The sequence shown here is derived from an EMBL/GenBank/DDBJ whole genome shotgun (WGS) entry which is preliminary data.</text>
</comment>
<sequence>MALEALGLDTAQTAVYRVVVERRAMAAAEALATTGLPESRFTAAVDGLVAIGLLHTDPSRPGLLIASPPDLTGVTLLLERSRELHRARVALTELAARYRDAPNYADPLVEVLPGLEVSRRLSEIQSQAEQEVLIVDAPPYLTVDDSNPVQIVQMRAGVTYRTIYDRLALAATGGLERIARFVDAGEQARVMDHTPAKMMIVDRRWAMLPQQRHIVLSECGSVLVHRSPLLDSLLALFDVLWMSALPMAETGSDHILSAEDNRLLVLLLTGFTDEAICRQLGVAKRTVARRVKQLMARAGAETRMQLGFQAARLGWITAP</sequence>
<dbReference type="InterPro" id="IPR051797">
    <property type="entry name" value="TrmB-like"/>
</dbReference>
<dbReference type="PANTHER" id="PTHR34293">
    <property type="entry name" value="HTH-TYPE TRANSCRIPTIONAL REGULATOR TRMBL2"/>
    <property type="match status" value="1"/>
</dbReference>
<name>A0A562VC73_9ACTN</name>
<evidence type="ECO:0000313" key="3">
    <source>
        <dbReference type="Proteomes" id="UP000321617"/>
    </source>
</evidence>
<dbReference type="EMBL" id="VLLL01000005">
    <property type="protein sequence ID" value="TWJ15485.1"/>
    <property type="molecule type" value="Genomic_DNA"/>
</dbReference>
<dbReference type="PANTHER" id="PTHR34293:SF1">
    <property type="entry name" value="HTH-TYPE TRANSCRIPTIONAL REGULATOR TRMBL2"/>
    <property type="match status" value="1"/>
</dbReference>
<dbReference type="SMART" id="SM00421">
    <property type="entry name" value="HTH_LUXR"/>
    <property type="match status" value="1"/>
</dbReference>
<dbReference type="OrthoDB" id="5932488at2"/>
<keyword evidence="3" id="KW-1185">Reference proteome</keyword>
<dbReference type="GO" id="GO:0003677">
    <property type="term" value="F:DNA binding"/>
    <property type="evidence" value="ECO:0007669"/>
    <property type="project" value="InterPro"/>
</dbReference>
<reference evidence="2 3" key="1">
    <citation type="journal article" date="2013" name="Stand. Genomic Sci.">
        <title>Genomic Encyclopedia of Type Strains, Phase I: The one thousand microbial genomes (KMG-I) project.</title>
        <authorList>
            <person name="Kyrpides N.C."/>
            <person name="Woyke T."/>
            <person name="Eisen J.A."/>
            <person name="Garrity G."/>
            <person name="Lilburn T.G."/>
            <person name="Beck B.J."/>
            <person name="Whitman W.B."/>
            <person name="Hugenholtz P."/>
            <person name="Klenk H.P."/>
        </authorList>
    </citation>
    <scope>NUCLEOTIDE SEQUENCE [LARGE SCALE GENOMIC DNA]</scope>
    <source>
        <strain evidence="2 3">DSM 45044</strain>
    </source>
</reference>
<dbReference type="InterPro" id="IPR036388">
    <property type="entry name" value="WH-like_DNA-bd_sf"/>
</dbReference>